<dbReference type="InterPro" id="IPR036291">
    <property type="entry name" value="NAD(P)-bd_dom_sf"/>
</dbReference>
<dbReference type="SUPFAM" id="SSF51735">
    <property type="entry name" value="NAD(P)-binding Rossmann-fold domains"/>
    <property type="match status" value="1"/>
</dbReference>
<dbReference type="InterPro" id="IPR006140">
    <property type="entry name" value="D-isomer_DH_NAD-bd"/>
</dbReference>
<dbReference type="GO" id="GO:0005829">
    <property type="term" value="C:cytosol"/>
    <property type="evidence" value="ECO:0007669"/>
    <property type="project" value="TreeGrafter"/>
</dbReference>
<dbReference type="GO" id="GO:0051287">
    <property type="term" value="F:NAD binding"/>
    <property type="evidence" value="ECO:0007669"/>
    <property type="project" value="InterPro"/>
</dbReference>
<keyword evidence="8" id="KW-1185">Reference proteome</keyword>
<dbReference type="InterPro" id="IPR050223">
    <property type="entry name" value="D-isomer_2-hydroxyacid_DH"/>
</dbReference>
<dbReference type="PANTHER" id="PTHR10996:SF129">
    <property type="entry name" value="2-HYDROXYACID DEHYDROGENASE C1773.17C-RELATED"/>
    <property type="match status" value="1"/>
</dbReference>
<dbReference type="SUPFAM" id="SSF52283">
    <property type="entry name" value="Formate/glycerate dehydrogenase catalytic domain-like"/>
    <property type="match status" value="1"/>
</dbReference>
<keyword evidence="2 4" id="KW-0560">Oxidoreductase</keyword>
<evidence type="ECO:0000256" key="2">
    <source>
        <dbReference type="ARBA" id="ARBA00023002"/>
    </source>
</evidence>
<dbReference type="PROSITE" id="PS00671">
    <property type="entry name" value="D_2_HYDROXYACID_DH_3"/>
    <property type="match status" value="1"/>
</dbReference>
<dbReference type="EMBL" id="JAODAN010000004">
    <property type="protein sequence ID" value="KAK1925187.1"/>
    <property type="molecule type" value="Genomic_DNA"/>
</dbReference>
<dbReference type="FunFam" id="3.40.50.720:FF:000203">
    <property type="entry name" value="D-3-phosphoglycerate dehydrogenase (SerA)"/>
    <property type="match status" value="1"/>
</dbReference>
<gene>
    <name evidence="7" type="ORF">DB88DRAFT_488192</name>
</gene>
<name>A0AAD9FS43_PAPLA</name>
<sequence>MPVAVPPTGSKPKVLFIGESCGSEEHDKKIREIAEVHWIKGMDYEETIPVIEKTVKEHGPFAAFGGLFVLGDKFPMKWDERLLGPLSPHCKCYVGPGAGYDKVDVDWLSRTGAYYANSPLAVGRRTADGALMLILAAMRGVTPHDLSVRSGKWRNPKVRSIHWRDATVGIVGLGNIGSQVAAMCSALGMNVIYTSRTPKDVPYGHRTLEQLLGEADCVVLTCPLNAETTGLMNAERFAMMKDGSILVNVSRGPVVVEDDLVKALESGKVMRAALDVFENEPEVHPGLLSNPNVTLSPHVAPAPDSMGKGMNSEVIDNIIHFLENGIPQTPVNSKEARAYLSRQGKQGKATTTVRVNAVEVTA</sequence>
<evidence type="ECO:0000313" key="7">
    <source>
        <dbReference type="EMBL" id="KAK1925187.1"/>
    </source>
</evidence>
<feature type="domain" description="D-isomer specific 2-hydroxyacid dehydrogenase NAD-binding" evidence="6">
    <location>
        <begin position="131"/>
        <end position="300"/>
    </location>
</feature>
<evidence type="ECO:0000256" key="4">
    <source>
        <dbReference type="RuleBase" id="RU003719"/>
    </source>
</evidence>
<keyword evidence="3" id="KW-0520">NAD</keyword>
<comment type="similarity">
    <text evidence="1 4">Belongs to the D-isomer specific 2-hydroxyacid dehydrogenase family.</text>
</comment>
<dbReference type="InterPro" id="IPR029752">
    <property type="entry name" value="D-isomer_DH_CS1"/>
</dbReference>
<evidence type="ECO:0000256" key="3">
    <source>
        <dbReference type="ARBA" id="ARBA00023027"/>
    </source>
</evidence>
<dbReference type="Pfam" id="PF02826">
    <property type="entry name" value="2-Hacid_dh_C"/>
    <property type="match status" value="1"/>
</dbReference>
<evidence type="ECO:0000259" key="5">
    <source>
        <dbReference type="Pfam" id="PF00389"/>
    </source>
</evidence>
<evidence type="ECO:0000259" key="6">
    <source>
        <dbReference type="Pfam" id="PF02826"/>
    </source>
</evidence>
<dbReference type="Pfam" id="PF00389">
    <property type="entry name" value="2-Hacid_dh"/>
    <property type="match status" value="1"/>
</dbReference>
<dbReference type="GO" id="GO:0016618">
    <property type="term" value="F:hydroxypyruvate reductase [NAD(P)H] activity"/>
    <property type="evidence" value="ECO:0007669"/>
    <property type="project" value="TreeGrafter"/>
</dbReference>
<dbReference type="InterPro" id="IPR006139">
    <property type="entry name" value="D-isomer_2_OHA_DH_cat_dom"/>
</dbReference>
<accession>A0AAD9FS43</accession>
<evidence type="ECO:0000313" key="8">
    <source>
        <dbReference type="Proteomes" id="UP001182556"/>
    </source>
</evidence>
<dbReference type="PANTHER" id="PTHR10996">
    <property type="entry name" value="2-HYDROXYACID DEHYDROGENASE-RELATED"/>
    <property type="match status" value="1"/>
</dbReference>
<comment type="caution">
    <text evidence="7">The sequence shown here is derived from an EMBL/GenBank/DDBJ whole genome shotgun (WGS) entry which is preliminary data.</text>
</comment>
<organism evidence="7 8">
    <name type="scientific">Papiliotrema laurentii</name>
    <name type="common">Cryptococcus laurentii</name>
    <dbReference type="NCBI Taxonomy" id="5418"/>
    <lineage>
        <taxon>Eukaryota</taxon>
        <taxon>Fungi</taxon>
        <taxon>Dikarya</taxon>
        <taxon>Basidiomycota</taxon>
        <taxon>Agaricomycotina</taxon>
        <taxon>Tremellomycetes</taxon>
        <taxon>Tremellales</taxon>
        <taxon>Rhynchogastremaceae</taxon>
        <taxon>Papiliotrema</taxon>
    </lineage>
</organism>
<proteinExistence type="inferred from homology"/>
<dbReference type="GO" id="GO:0030267">
    <property type="term" value="F:glyoxylate reductase (NADPH) activity"/>
    <property type="evidence" value="ECO:0007669"/>
    <property type="project" value="TreeGrafter"/>
</dbReference>
<dbReference type="AlphaFoldDB" id="A0AAD9FS43"/>
<dbReference type="Gene3D" id="3.40.50.720">
    <property type="entry name" value="NAD(P)-binding Rossmann-like Domain"/>
    <property type="match status" value="2"/>
</dbReference>
<dbReference type="InterPro" id="IPR029753">
    <property type="entry name" value="D-isomer_DH_CS"/>
</dbReference>
<evidence type="ECO:0000256" key="1">
    <source>
        <dbReference type="ARBA" id="ARBA00005854"/>
    </source>
</evidence>
<dbReference type="PROSITE" id="PS00065">
    <property type="entry name" value="D_2_HYDROXYACID_DH_1"/>
    <property type="match status" value="1"/>
</dbReference>
<feature type="domain" description="D-isomer specific 2-hydroxyacid dehydrogenase catalytic" evidence="5">
    <location>
        <begin position="77"/>
        <end position="332"/>
    </location>
</feature>
<protein>
    <submittedName>
        <fullName evidence="7">Oxidoreductase</fullName>
    </submittedName>
</protein>
<dbReference type="Proteomes" id="UP001182556">
    <property type="component" value="Unassembled WGS sequence"/>
</dbReference>
<dbReference type="CDD" id="cd12168">
    <property type="entry name" value="Mand_dh_like"/>
    <property type="match status" value="1"/>
</dbReference>
<reference evidence="7" key="1">
    <citation type="submission" date="2023-02" db="EMBL/GenBank/DDBJ databases">
        <title>Identification and recombinant expression of a fungal hydrolase from Papiliotrema laurentii that hydrolyzes apple cutin and clears colloidal polyester polyurethane.</title>
        <authorList>
            <consortium name="DOE Joint Genome Institute"/>
            <person name="Roman V.A."/>
            <person name="Bojanowski C."/>
            <person name="Crable B.R."/>
            <person name="Wagner D.N."/>
            <person name="Hung C.S."/>
            <person name="Nadeau L.J."/>
            <person name="Schratz L."/>
            <person name="Haridas S."/>
            <person name="Pangilinan J."/>
            <person name="Lipzen A."/>
            <person name="Na H."/>
            <person name="Yan M."/>
            <person name="Ng V."/>
            <person name="Grigoriev I.V."/>
            <person name="Spatafora J.W."/>
            <person name="Barlow D."/>
            <person name="Biffinger J."/>
            <person name="Kelley-Loughnane N."/>
            <person name="Varaljay V.A."/>
            <person name="Crookes-Goodson W.J."/>
        </authorList>
    </citation>
    <scope>NUCLEOTIDE SEQUENCE</scope>
    <source>
        <strain evidence="7">5307AH</strain>
    </source>
</reference>